<dbReference type="Proteomes" id="UP000521943">
    <property type="component" value="Unassembled WGS sequence"/>
</dbReference>
<keyword evidence="2" id="KW-1185">Reference proteome</keyword>
<sequence length="405" mass="45827">MTSSASKPPPRQPKPWILFLAFELLDEIAQYISDTPSDLTSFMLSCRQTAFVAESVRYTTITVEGSPGRKLLSTLLSGSPTANRYLLKISRIWYRGWYDCEIFLLSSLLCEVLHRTSNLRTLWLNIDPAGCAQLTDCMKRLGLMRIAHHPATILRDIHLGADASSPLNLPNLLYLRITGAFQIANIAAHRYLSELEMHQVLNHEEFAKFISTAEDGHLGSSLETLSIKLNRTLDTCLTLPILSHAFPNLRNLALDKSSLVVKARRYFFCHHEALLTLVQEVLSLLAAETPVFRCVRNLVLNRRYACRALKRGLSSPCGEYEGLTRSAMDQQLEEVAARHRRLVRIGIGRNLFELNKLGTFQHTLLDFSSTEWDRIFGVQFSASCISGAPPRHRRRISTHFGYTNE</sequence>
<dbReference type="EMBL" id="JACGCI010000182">
    <property type="protein sequence ID" value="KAF6742486.1"/>
    <property type="molecule type" value="Genomic_DNA"/>
</dbReference>
<dbReference type="AlphaFoldDB" id="A0A8H6HAZ1"/>
<evidence type="ECO:0000313" key="2">
    <source>
        <dbReference type="Proteomes" id="UP000521943"/>
    </source>
</evidence>
<comment type="caution">
    <text evidence="1">The sequence shown here is derived from an EMBL/GenBank/DDBJ whole genome shotgun (WGS) entry which is preliminary data.</text>
</comment>
<name>A0A8H6HAZ1_9AGAR</name>
<accession>A0A8H6HAZ1</accession>
<evidence type="ECO:0000313" key="1">
    <source>
        <dbReference type="EMBL" id="KAF6742486.1"/>
    </source>
</evidence>
<gene>
    <name evidence="1" type="ORF">DFP72DRAFT_1081880</name>
</gene>
<organism evidence="1 2">
    <name type="scientific">Ephemerocybe angulata</name>
    <dbReference type="NCBI Taxonomy" id="980116"/>
    <lineage>
        <taxon>Eukaryota</taxon>
        <taxon>Fungi</taxon>
        <taxon>Dikarya</taxon>
        <taxon>Basidiomycota</taxon>
        <taxon>Agaricomycotina</taxon>
        <taxon>Agaricomycetes</taxon>
        <taxon>Agaricomycetidae</taxon>
        <taxon>Agaricales</taxon>
        <taxon>Agaricineae</taxon>
        <taxon>Psathyrellaceae</taxon>
        <taxon>Ephemerocybe</taxon>
    </lineage>
</organism>
<reference evidence="1 2" key="1">
    <citation type="submission" date="2020-07" db="EMBL/GenBank/DDBJ databases">
        <title>Comparative genomics of pyrophilous fungi reveals a link between fire events and developmental genes.</title>
        <authorList>
            <consortium name="DOE Joint Genome Institute"/>
            <person name="Steindorff A.S."/>
            <person name="Carver A."/>
            <person name="Calhoun S."/>
            <person name="Stillman K."/>
            <person name="Liu H."/>
            <person name="Lipzen A."/>
            <person name="Pangilinan J."/>
            <person name="Labutti K."/>
            <person name="Bruns T.D."/>
            <person name="Grigoriev I.V."/>
        </authorList>
    </citation>
    <scope>NUCLEOTIDE SEQUENCE [LARGE SCALE GENOMIC DNA]</scope>
    <source>
        <strain evidence="1 2">CBS 144469</strain>
    </source>
</reference>
<proteinExistence type="predicted"/>
<protein>
    <submittedName>
        <fullName evidence="1">Uncharacterized protein</fullName>
    </submittedName>
</protein>